<keyword evidence="1" id="KW-0175">Coiled coil</keyword>
<feature type="region of interest" description="Disordered" evidence="2">
    <location>
        <begin position="1"/>
        <end position="24"/>
    </location>
</feature>
<feature type="coiled-coil region" evidence="1">
    <location>
        <begin position="105"/>
        <end position="205"/>
    </location>
</feature>
<keyword evidence="4" id="KW-1185">Reference proteome</keyword>
<dbReference type="AlphaFoldDB" id="A0A6A5XYG2"/>
<dbReference type="GeneID" id="54290428"/>
<protein>
    <submittedName>
        <fullName evidence="3">Uncharacterized protein</fullName>
    </submittedName>
</protein>
<sequence length="587" mass="67725">MPSLSTSRKTPGSSSQPAQNLPKTSKKNLFTYWYMKSLSPKTPTVNSKSSSSSRGLEDVALQAEINESLINALRLQLETTTRHLEERGKQLQEIKGKLMPYCEQHAQQLQRIKYLQEEIHDLNERIHLKDRQCRVHTGAMSRITLLDNEIQQQAELVADLEESDLKNKSVIDELNSTISDLSRFLEDLRERHEELQSKLFQKTTELKQSDAKFKALYAKMAAQDESLLDRDIEIQDLREQLKTTRLEKGGDANLIQKMSDLQVEVTTLKCTIAQTDAAHDILEGNASKTIEKLDAKLAAHDKFAKDHYGAKIALLEQKMQCQKQKHEDEFGEYKLRVECVDKEQRHLRRIDRANIKQLTHDLVVFKEQLAGAHSTIDKERMRAMQKFKEFEHRLRDAGLFLEARDAQYPQIPRTADMNATPEQQDSIFDNSSLEKFDRPSKTTLDEIMQATKAEHDLEIEQLKSGFEKQIAALASRISALAKECEAHQSCHEIRQQYQNELTNLSVQHANEIDILTQLYEASESNLKTKRSEYERIMMEFLALLGEREDEIEAVNDVADKRLRALRYHFEVQIDHLKPSKISTKELN</sequence>
<feature type="compositionally biased region" description="Polar residues" evidence="2">
    <location>
        <begin position="1"/>
        <end position="23"/>
    </location>
</feature>
<evidence type="ECO:0000256" key="2">
    <source>
        <dbReference type="SAM" id="MobiDB-lite"/>
    </source>
</evidence>
<evidence type="ECO:0000256" key="1">
    <source>
        <dbReference type="SAM" id="Coils"/>
    </source>
</evidence>
<evidence type="ECO:0000313" key="4">
    <source>
        <dbReference type="Proteomes" id="UP000799778"/>
    </source>
</evidence>
<dbReference type="RefSeq" id="XP_033385643.1">
    <property type="nucleotide sequence ID" value="XM_033533031.1"/>
</dbReference>
<accession>A0A6A5XYG2</accession>
<evidence type="ECO:0000313" key="3">
    <source>
        <dbReference type="EMBL" id="KAF2017304.1"/>
    </source>
</evidence>
<proteinExistence type="predicted"/>
<reference evidence="3" key="1">
    <citation type="journal article" date="2020" name="Stud. Mycol.">
        <title>101 Dothideomycetes genomes: a test case for predicting lifestyles and emergence of pathogens.</title>
        <authorList>
            <person name="Haridas S."/>
            <person name="Albert R."/>
            <person name="Binder M."/>
            <person name="Bloem J."/>
            <person name="Labutti K."/>
            <person name="Salamov A."/>
            <person name="Andreopoulos B."/>
            <person name="Baker S."/>
            <person name="Barry K."/>
            <person name="Bills G."/>
            <person name="Bluhm B."/>
            <person name="Cannon C."/>
            <person name="Castanera R."/>
            <person name="Culley D."/>
            <person name="Daum C."/>
            <person name="Ezra D."/>
            <person name="Gonzalez J."/>
            <person name="Henrissat B."/>
            <person name="Kuo A."/>
            <person name="Liang C."/>
            <person name="Lipzen A."/>
            <person name="Lutzoni F."/>
            <person name="Magnuson J."/>
            <person name="Mondo S."/>
            <person name="Nolan M."/>
            <person name="Ohm R."/>
            <person name="Pangilinan J."/>
            <person name="Park H.-J."/>
            <person name="Ramirez L."/>
            <person name="Alfaro M."/>
            <person name="Sun H."/>
            <person name="Tritt A."/>
            <person name="Yoshinaga Y."/>
            <person name="Zwiers L.-H."/>
            <person name="Turgeon B."/>
            <person name="Goodwin S."/>
            <person name="Spatafora J."/>
            <person name="Crous P."/>
            <person name="Grigoriev I."/>
        </authorList>
    </citation>
    <scope>NUCLEOTIDE SEQUENCE</scope>
    <source>
        <strain evidence="3">CBS 175.79</strain>
    </source>
</reference>
<name>A0A6A5XYG2_9PLEO</name>
<organism evidence="3 4">
    <name type="scientific">Aaosphaeria arxii CBS 175.79</name>
    <dbReference type="NCBI Taxonomy" id="1450172"/>
    <lineage>
        <taxon>Eukaryota</taxon>
        <taxon>Fungi</taxon>
        <taxon>Dikarya</taxon>
        <taxon>Ascomycota</taxon>
        <taxon>Pezizomycotina</taxon>
        <taxon>Dothideomycetes</taxon>
        <taxon>Pleosporomycetidae</taxon>
        <taxon>Pleosporales</taxon>
        <taxon>Pleosporales incertae sedis</taxon>
        <taxon>Aaosphaeria</taxon>
    </lineage>
</organism>
<dbReference type="Proteomes" id="UP000799778">
    <property type="component" value="Unassembled WGS sequence"/>
</dbReference>
<gene>
    <name evidence="3" type="ORF">BU24DRAFT_478390</name>
</gene>
<dbReference type="EMBL" id="ML978068">
    <property type="protein sequence ID" value="KAF2017304.1"/>
    <property type="molecule type" value="Genomic_DNA"/>
</dbReference>